<name>A0ABZ2LJ85_9BACT</name>
<accession>A0ABZ2LJ85</accession>
<dbReference type="InterPro" id="IPR009056">
    <property type="entry name" value="Cyt_c-like_dom"/>
</dbReference>
<reference evidence="7 8" key="1">
    <citation type="submission" date="2021-12" db="EMBL/GenBank/DDBJ databases">
        <title>Discovery of the Pendulisporaceae a myxobacterial family with distinct sporulation behavior and unique specialized metabolism.</title>
        <authorList>
            <person name="Garcia R."/>
            <person name="Popoff A."/>
            <person name="Bader C.D."/>
            <person name="Loehr J."/>
            <person name="Walesch S."/>
            <person name="Walt C."/>
            <person name="Boldt J."/>
            <person name="Bunk B."/>
            <person name="Haeckl F.J.F.P.J."/>
            <person name="Gunesch A.P."/>
            <person name="Birkelbach J."/>
            <person name="Nuebel U."/>
            <person name="Pietschmann T."/>
            <person name="Bach T."/>
            <person name="Mueller R."/>
        </authorList>
    </citation>
    <scope>NUCLEOTIDE SEQUENCE [LARGE SCALE GENOMIC DNA]</scope>
    <source>
        <strain evidence="7 8">MSr11954</strain>
    </source>
</reference>
<evidence type="ECO:0000256" key="2">
    <source>
        <dbReference type="ARBA" id="ARBA00022723"/>
    </source>
</evidence>
<sequence>MRMPNTWMGGRAVVLAIVAATVLGCASKAGSSEGGGGGKKGGGGGGGTSTPAKDAKAMVPDDGSAGAKAINARGCGNCHNEGDSPLAGRTSKLGDYAANVELYAPNLSSDPETGLGNWTDGQLRLAIRDGIDFDSSNLCPQMKHYRSMPDEEVDAIIAYLRKLPAVKKNIPRCVCPPLKYKGD</sequence>
<feature type="domain" description="Cytochrome c" evidence="6">
    <location>
        <begin position="61"/>
        <end position="164"/>
    </location>
</feature>
<gene>
    <name evidence="7" type="ORF">LZC94_24420</name>
</gene>
<keyword evidence="1 4" id="KW-0349">Heme</keyword>
<organism evidence="7 8">
    <name type="scientific">Pendulispora albinea</name>
    <dbReference type="NCBI Taxonomy" id="2741071"/>
    <lineage>
        <taxon>Bacteria</taxon>
        <taxon>Pseudomonadati</taxon>
        <taxon>Myxococcota</taxon>
        <taxon>Myxococcia</taxon>
        <taxon>Myxococcales</taxon>
        <taxon>Sorangiineae</taxon>
        <taxon>Pendulisporaceae</taxon>
        <taxon>Pendulispora</taxon>
    </lineage>
</organism>
<dbReference type="Pfam" id="PF00034">
    <property type="entry name" value="Cytochrom_C"/>
    <property type="match status" value="1"/>
</dbReference>
<dbReference type="Proteomes" id="UP001370348">
    <property type="component" value="Chromosome"/>
</dbReference>
<dbReference type="Gene3D" id="1.10.760.10">
    <property type="entry name" value="Cytochrome c-like domain"/>
    <property type="match status" value="1"/>
</dbReference>
<dbReference type="PROSITE" id="PS51007">
    <property type="entry name" value="CYTC"/>
    <property type="match status" value="1"/>
</dbReference>
<dbReference type="EMBL" id="CP089984">
    <property type="protein sequence ID" value="WXB11018.1"/>
    <property type="molecule type" value="Genomic_DNA"/>
</dbReference>
<evidence type="ECO:0000313" key="8">
    <source>
        <dbReference type="Proteomes" id="UP001370348"/>
    </source>
</evidence>
<dbReference type="SUPFAM" id="SSF46626">
    <property type="entry name" value="Cytochrome c"/>
    <property type="match status" value="1"/>
</dbReference>
<proteinExistence type="predicted"/>
<dbReference type="PANTHER" id="PTHR35008:SF8">
    <property type="entry name" value="ALCOHOL DEHYDROGENASE CYTOCHROME C SUBUNIT"/>
    <property type="match status" value="1"/>
</dbReference>
<feature type="compositionally biased region" description="Gly residues" evidence="5">
    <location>
        <begin position="32"/>
        <end position="48"/>
    </location>
</feature>
<dbReference type="PANTHER" id="PTHR35008">
    <property type="entry name" value="BLL4482 PROTEIN-RELATED"/>
    <property type="match status" value="1"/>
</dbReference>
<evidence type="ECO:0000256" key="1">
    <source>
        <dbReference type="ARBA" id="ARBA00022617"/>
    </source>
</evidence>
<keyword evidence="3 4" id="KW-0408">Iron</keyword>
<evidence type="ECO:0000313" key="7">
    <source>
        <dbReference type="EMBL" id="WXB11018.1"/>
    </source>
</evidence>
<evidence type="ECO:0000256" key="3">
    <source>
        <dbReference type="ARBA" id="ARBA00023004"/>
    </source>
</evidence>
<dbReference type="RefSeq" id="WP_394820633.1">
    <property type="nucleotide sequence ID" value="NZ_CP089984.1"/>
</dbReference>
<feature type="region of interest" description="Disordered" evidence="5">
    <location>
        <begin position="28"/>
        <end position="59"/>
    </location>
</feature>
<evidence type="ECO:0000256" key="5">
    <source>
        <dbReference type="SAM" id="MobiDB-lite"/>
    </source>
</evidence>
<dbReference type="InterPro" id="IPR051459">
    <property type="entry name" value="Cytochrome_c-type_DH"/>
</dbReference>
<protein>
    <submittedName>
        <fullName evidence="7">C-type cytochrome</fullName>
    </submittedName>
</protein>
<evidence type="ECO:0000256" key="4">
    <source>
        <dbReference type="PROSITE-ProRule" id="PRU00433"/>
    </source>
</evidence>
<keyword evidence="8" id="KW-1185">Reference proteome</keyword>
<dbReference type="PROSITE" id="PS51257">
    <property type="entry name" value="PROKAR_LIPOPROTEIN"/>
    <property type="match status" value="1"/>
</dbReference>
<evidence type="ECO:0000259" key="6">
    <source>
        <dbReference type="PROSITE" id="PS51007"/>
    </source>
</evidence>
<dbReference type="InterPro" id="IPR036909">
    <property type="entry name" value="Cyt_c-like_dom_sf"/>
</dbReference>
<keyword evidence="2 4" id="KW-0479">Metal-binding</keyword>